<dbReference type="InterPro" id="IPR041700">
    <property type="entry name" value="OMP_b-brl_3"/>
</dbReference>
<feature type="domain" description="Outer membrane protein beta-barrel" evidence="12">
    <location>
        <begin position="377"/>
        <end position="809"/>
    </location>
</feature>
<evidence type="ECO:0000256" key="5">
    <source>
        <dbReference type="ARBA" id="ARBA00022729"/>
    </source>
</evidence>
<feature type="region of interest" description="Disordered" evidence="9">
    <location>
        <begin position="814"/>
        <end position="842"/>
    </location>
</feature>
<sequence length="842" mass="95051">MRLRSLFALIFICVCAGLNAQELLKIKGKVLSSEKKPVEYTTISLESSEDGVVAEAATDAKGEFTVEAKAGQYVLVIEPLGYDVIEKQINLESALDLGTFTVKTTQTVSLGAAVVTAEKPIYKVELDKKVYDMANDPMSQGQTLSDALANVPSVSVDAEGNVSLRGNDNVKFLIDGKPSGMLGVSDVAEALKNIPAENVERIELVTNPSARYEASGSAGIINIVLKKGSNTGFNGSVTLNGGIPKMVGGNVNLNYKTKKYNIFTTLGSRFMDREGEGSAFMTSYNEGTDVVKQYRSTNRDNNRIRRNYNIRLGGEYYLDDKNTIGLSAGYRYNNGNNNALVDYNYFDNAMTFLKNEYNLQKEKEIENNFDLDFNYKHEFDKKGHEFAFTGRFSSQKEDEDGFVNGLTKVLDKTTGNYKDEITNRITDNLEDQKNVVLTADYVRPIGEKGKFELGARADFSDTKTNNKTFFLTDAGDYEEDSRFFANVDNQQNVYAGYAQYGNAIGEKFQYFAGLRLESSDMKIKNYTSGENISKKYTDLFPTLTLNYKFTDKNELQLSYSRRIRRPMGFMLMPFFSATDDKNVRRGNPDLNPTYTNSFELSYITSVGKLMVTPSLFYQRTTDMINQFQRKSQNDQGDNIFITKPVNVGDEDRYGLDLTATYKPARWWSLMFNVNLFGYKRTGYYEETNVEKDPVTGVETEKVDPQDFSGDGFSSRGRLSSNFILPADFKIQVAGNYMGSMKTAQQKIEDNLSMDFSLSKDLFKKQATLSLNIRDVFNSRKRESTTYGADYTNYESMRWMKRSINLSFTYRFKKTNEREKNKQQRPDGEEMGGGEEMQMQAAS</sequence>
<dbReference type="Proteomes" id="UP000254737">
    <property type="component" value="Unassembled WGS sequence"/>
</dbReference>
<dbReference type="Pfam" id="PF13620">
    <property type="entry name" value="CarboxypepD_reg"/>
    <property type="match status" value="1"/>
</dbReference>
<dbReference type="InterPro" id="IPR039426">
    <property type="entry name" value="TonB-dep_rcpt-like"/>
</dbReference>
<dbReference type="SUPFAM" id="SSF49464">
    <property type="entry name" value="Carboxypeptidase regulatory domain-like"/>
    <property type="match status" value="1"/>
</dbReference>
<evidence type="ECO:0000259" key="11">
    <source>
        <dbReference type="Pfam" id="PF07715"/>
    </source>
</evidence>
<proteinExistence type="inferred from homology"/>
<evidence type="ECO:0000256" key="9">
    <source>
        <dbReference type="SAM" id="MobiDB-lite"/>
    </source>
</evidence>
<evidence type="ECO:0000256" key="1">
    <source>
        <dbReference type="ARBA" id="ARBA00004571"/>
    </source>
</evidence>
<comment type="similarity">
    <text evidence="8">Belongs to the TonB-dependent receptor family.</text>
</comment>
<dbReference type="STRING" id="343874.GCA_000805695_03095"/>
<dbReference type="GO" id="GO:0044718">
    <property type="term" value="P:siderophore transmembrane transport"/>
    <property type="evidence" value="ECO:0007669"/>
    <property type="project" value="TreeGrafter"/>
</dbReference>
<dbReference type="InterPro" id="IPR008969">
    <property type="entry name" value="CarboxyPept-like_regulatory"/>
</dbReference>
<dbReference type="Gene3D" id="2.40.170.20">
    <property type="entry name" value="TonB-dependent receptor, beta-barrel domain"/>
    <property type="match status" value="1"/>
</dbReference>
<feature type="signal peptide" evidence="10">
    <location>
        <begin position="1"/>
        <end position="20"/>
    </location>
</feature>
<keyword evidence="2 8" id="KW-0813">Transport</keyword>
<dbReference type="Gene3D" id="2.170.130.10">
    <property type="entry name" value="TonB-dependent receptor, plug domain"/>
    <property type="match status" value="1"/>
</dbReference>
<dbReference type="GO" id="GO:0009279">
    <property type="term" value="C:cell outer membrane"/>
    <property type="evidence" value="ECO:0007669"/>
    <property type="project" value="UniProtKB-SubCell"/>
</dbReference>
<dbReference type="PROSITE" id="PS52016">
    <property type="entry name" value="TONB_DEPENDENT_REC_3"/>
    <property type="match status" value="1"/>
</dbReference>
<dbReference type="InterPro" id="IPR037066">
    <property type="entry name" value="Plug_dom_sf"/>
</dbReference>
<gene>
    <name evidence="13" type="ORF">NCTC13456_03328</name>
</gene>
<dbReference type="AlphaFoldDB" id="A0A376GHD0"/>
<dbReference type="PANTHER" id="PTHR30069">
    <property type="entry name" value="TONB-DEPENDENT OUTER MEMBRANE RECEPTOR"/>
    <property type="match status" value="1"/>
</dbReference>
<protein>
    <submittedName>
        <fullName evidence="13">Outer membrane cobalamin receptor protein</fullName>
    </submittedName>
</protein>
<dbReference type="Gene3D" id="2.60.40.1120">
    <property type="entry name" value="Carboxypeptidase-like, regulatory domain"/>
    <property type="match status" value="1"/>
</dbReference>
<comment type="subcellular location">
    <subcellularLocation>
        <location evidence="1 8">Cell outer membrane</location>
        <topology evidence="1 8">Multi-pass membrane protein</topology>
    </subcellularLocation>
</comment>
<keyword evidence="6 8" id="KW-0472">Membrane</keyword>
<evidence type="ECO:0000313" key="14">
    <source>
        <dbReference type="Proteomes" id="UP000254737"/>
    </source>
</evidence>
<evidence type="ECO:0000256" key="8">
    <source>
        <dbReference type="PROSITE-ProRule" id="PRU01360"/>
    </source>
</evidence>
<evidence type="ECO:0000256" key="3">
    <source>
        <dbReference type="ARBA" id="ARBA00022452"/>
    </source>
</evidence>
<evidence type="ECO:0000256" key="6">
    <source>
        <dbReference type="ARBA" id="ARBA00023136"/>
    </source>
</evidence>
<dbReference type="InterPro" id="IPR012910">
    <property type="entry name" value="Plug_dom"/>
</dbReference>
<feature type="domain" description="TonB-dependent receptor plug" evidence="11">
    <location>
        <begin position="138"/>
        <end position="220"/>
    </location>
</feature>
<dbReference type="InterPro" id="IPR036942">
    <property type="entry name" value="Beta-barrel_TonB_sf"/>
</dbReference>
<reference evidence="13 14" key="1">
    <citation type="submission" date="2018-06" db="EMBL/GenBank/DDBJ databases">
        <authorList>
            <consortium name="Pathogen Informatics"/>
            <person name="Doyle S."/>
        </authorList>
    </citation>
    <scope>NUCLEOTIDE SEQUENCE [LARGE SCALE GENOMIC DNA]</scope>
    <source>
        <strain evidence="13 14">NCTC13456</strain>
    </source>
</reference>
<evidence type="ECO:0000259" key="12">
    <source>
        <dbReference type="Pfam" id="PF14905"/>
    </source>
</evidence>
<keyword evidence="4 8" id="KW-0812">Transmembrane</keyword>
<dbReference type="Pfam" id="PF14905">
    <property type="entry name" value="OMP_b-brl_3"/>
    <property type="match status" value="1"/>
</dbReference>
<dbReference type="EMBL" id="UFXS01000001">
    <property type="protein sequence ID" value="STD59661.1"/>
    <property type="molecule type" value="Genomic_DNA"/>
</dbReference>
<keyword evidence="5 10" id="KW-0732">Signal</keyword>
<feature type="chain" id="PRO_5016787466" evidence="10">
    <location>
        <begin position="21"/>
        <end position="842"/>
    </location>
</feature>
<dbReference type="Pfam" id="PF07715">
    <property type="entry name" value="Plug"/>
    <property type="match status" value="1"/>
</dbReference>
<evidence type="ECO:0000313" key="13">
    <source>
        <dbReference type="EMBL" id="STD59661.1"/>
    </source>
</evidence>
<keyword evidence="13" id="KW-0675">Receptor</keyword>
<dbReference type="SUPFAM" id="SSF56935">
    <property type="entry name" value="Porins"/>
    <property type="match status" value="1"/>
</dbReference>
<organism evidence="13 14">
    <name type="scientific">Empedobacter falsenii</name>
    <dbReference type="NCBI Taxonomy" id="343874"/>
    <lineage>
        <taxon>Bacteria</taxon>
        <taxon>Pseudomonadati</taxon>
        <taxon>Bacteroidota</taxon>
        <taxon>Flavobacteriia</taxon>
        <taxon>Flavobacteriales</taxon>
        <taxon>Weeksellaceae</taxon>
        <taxon>Empedobacter</taxon>
    </lineage>
</organism>
<accession>A0A376GHD0</accession>
<dbReference type="GO" id="GO:0015344">
    <property type="term" value="F:siderophore uptake transmembrane transporter activity"/>
    <property type="evidence" value="ECO:0007669"/>
    <property type="project" value="TreeGrafter"/>
</dbReference>
<evidence type="ECO:0000256" key="4">
    <source>
        <dbReference type="ARBA" id="ARBA00022692"/>
    </source>
</evidence>
<keyword evidence="7 8" id="KW-0998">Cell outer membrane</keyword>
<dbReference type="PANTHER" id="PTHR30069:SF29">
    <property type="entry name" value="HEMOGLOBIN AND HEMOGLOBIN-HAPTOGLOBIN-BINDING PROTEIN 1-RELATED"/>
    <property type="match status" value="1"/>
</dbReference>
<dbReference type="RefSeq" id="WP_115001770.1">
    <property type="nucleotide sequence ID" value="NZ_JAIKTW010000021.1"/>
</dbReference>
<feature type="compositionally biased region" description="Basic and acidic residues" evidence="9">
    <location>
        <begin position="814"/>
        <end position="827"/>
    </location>
</feature>
<evidence type="ECO:0000256" key="7">
    <source>
        <dbReference type="ARBA" id="ARBA00023237"/>
    </source>
</evidence>
<name>A0A376GHD0_9FLAO</name>
<keyword evidence="3 8" id="KW-1134">Transmembrane beta strand</keyword>
<evidence type="ECO:0000256" key="10">
    <source>
        <dbReference type="SAM" id="SignalP"/>
    </source>
</evidence>
<evidence type="ECO:0000256" key="2">
    <source>
        <dbReference type="ARBA" id="ARBA00022448"/>
    </source>
</evidence>